<dbReference type="AlphaFoldDB" id="H0GF81"/>
<evidence type="ECO:0000256" key="8">
    <source>
        <dbReference type="ARBA" id="ARBA00022840"/>
    </source>
</evidence>
<evidence type="ECO:0000256" key="2">
    <source>
        <dbReference type="ARBA" id="ARBA00012486"/>
    </source>
</evidence>
<dbReference type="SUPFAM" id="SSF54495">
    <property type="entry name" value="UBC-like"/>
    <property type="match status" value="1"/>
</dbReference>
<dbReference type="EMBL" id="AGVY01000017">
    <property type="protein sequence ID" value="EHN07620.1"/>
    <property type="molecule type" value="Genomic_DNA"/>
</dbReference>
<dbReference type="FunFam" id="3.10.110.10:FF:000023">
    <property type="entry name" value="Ubiquitin-conjugating enzyme E2 J2"/>
    <property type="match status" value="1"/>
</dbReference>
<dbReference type="InterPro" id="IPR016135">
    <property type="entry name" value="UBQ-conjugating_enzyme/RWD"/>
</dbReference>
<keyword evidence="6" id="KW-0833">Ubl conjugation pathway</keyword>
<keyword evidence="19" id="KW-1185">Reference proteome</keyword>
<evidence type="ECO:0000256" key="3">
    <source>
        <dbReference type="ARBA" id="ARBA00022679"/>
    </source>
</evidence>
<dbReference type="Pfam" id="PF00179">
    <property type="entry name" value="UQ_con"/>
    <property type="match status" value="1"/>
</dbReference>
<evidence type="ECO:0000256" key="5">
    <source>
        <dbReference type="ARBA" id="ARBA00022741"/>
    </source>
</evidence>
<dbReference type="OrthoDB" id="1158011at2759"/>
<feature type="transmembrane region" description="Helical" evidence="16">
    <location>
        <begin position="232"/>
        <end position="249"/>
    </location>
</feature>
<evidence type="ECO:0000313" key="19">
    <source>
        <dbReference type="Proteomes" id="UP000009009"/>
    </source>
</evidence>
<keyword evidence="7" id="KW-0256">Endoplasmic reticulum</keyword>
<gene>
    <name evidence="18" type="ORF">VIN7_1385</name>
</gene>
<evidence type="ECO:0000313" key="18">
    <source>
        <dbReference type="EMBL" id="EHN07620.1"/>
    </source>
</evidence>
<dbReference type="SMART" id="SM00212">
    <property type="entry name" value="UBCc"/>
    <property type="match status" value="1"/>
</dbReference>
<keyword evidence="3" id="KW-0808">Transferase</keyword>
<dbReference type="InterPro" id="IPR050113">
    <property type="entry name" value="Ub_conjugating_enzyme"/>
</dbReference>
<keyword evidence="10 16" id="KW-0472">Membrane</keyword>
<dbReference type="GO" id="GO:0005789">
    <property type="term" value="C:endoplasmic reticulum membrane"/>
    <property type="evidence" value="ECO:0007669"/>
    <property type="project" value="UniProtKB-SubCell"/>
</dbReference>
<protein>
    <recommendedName>
        <fullName evidence="11">Ubiquitin-conjugating enzyme E2 6</fullName>
        <ecNumber evidence="2">2.3.2.23</ecNumber>
    </recommendedName>
    <alternativeName>
        <fullName evidence="13">E2 ubiquitin-conjugating enzyme 6</fullName>
    </alternativeName>
    <alternativeName>
        <fullName evidence="14">Ubiquitin carrier protein UBC6</fullName>
    </alternativeName>
    <alternativeName>
        <fullName evidence="12">Ubiquitin-protein ligase UBC6</fullName>
    </alternativeName>
</protein>
<comment type="caution">
    <text evidence="18">The sequence shown here is derived from an EMBL/GenBank/DDBJ whole genome shotgun (WGS) entry which is preliminary data.</text>
</comment>
<evidence type="ECO:0000256" key="1">
    <source>
        <dbReference type="ARBA" id="ARBA00004586"/>
    </source>
</evidence>
<evidence type="ECO:0000256" key="7">
    <source>
        <dbReference type="ARBA" id="ARBA00022824"/>
    </source>
</evidence>
<evidence type="ECO:0000256" key="6">
    <source>
        <dbReference type="ARBA" id="ARBA00022786"/>
    </source>
</evidence>
<feature type="domain" description="UBC core" evidence="17">
    <location>
        <begin position="5"/>
        <end position="167"/>
    </location>
</feature>
<dbReference type="PhylomeDB" id="H0GF81"/>
<dbReference type="Proteomes" id="UP000009009">
    <property type="component" value="Unassembled WGS sequence"/>
</dbReference>
<dbReference type="EC" id="2.3.2.23" evidence="2"/>
<keyword evidence="4 16" id="KW-0812">Transmembrane</keyword>
<evidence type="ECO:0000259" key="17">
    <source>
        <dbReference type="PROSITE" id="PS50127"/>
    </source>
</evidence>
<dbReference type="GO" id="GO:0061631">
    <property type="term" value="F:ubiquitin conjugating enzyme activity"/>
    <property type="evidence" value="ECO:0007669"/>
    <property type="project" value="UniProtKB-EC"/>
</dbReference>
<evidence type="ECO:0000256" key="10">
    <source>
        <dbReference type="ARBA" id="ARBA00023136"/>
    </source>
</evidence>
<dbReference type="GO" id="GO:0005524">
    <property type="term" value="F:ATP binding"/>
    <property type="evidence" value="ECO:0007669"/>
    <property type="project" value="UniProtKB-KW"/>
</dbReference>
<dbReference type="Gene3D" id="3.10.110.10">
    <property type="entry name" value="Ubiquitin Conjugating Enzyme"/>
    <property type="match status" value="1"/>
</dbReference>
<keyword evidence="8" id="KW-0067">ATP-binding</keyword>
<dbReference type="PROSITE" id="PS50127">
    <property type="entry name" value="UBC_2"/>
    <property type="match status" value="1"/>
</dbReference>
<evidence type="ECO:0000256" key="16">
    <source>
        <dbReference type="SAM" id="Phobius"/>
    </source>
</evidence>
<evidence type="ECO:0000256" key="13">
    <source>
        <dbReference type="ARBA" id="ARBA00042181"/>
    </source>
</evidence>
<evidence type="ECO:0000256" key="11">
    <source>
        <dbReference type="ARBA" id="ARBA00039885"/>
    </source>
</evidence>
<proteinExistence type="predicted"/>
<dbReference type="HOGENOM" id="CLU_041481_1_0_1"/>
<reference evidence="18 19" key="1">
    <citation type="journal article" date="2012" name="FEMS Yeast Res.">
        <title>The genome sequence of the wine yeast VIN7 reveals an allotriploid hybrid genome with Saccharomyces cerevisiae and Saccharomyces kudriavzevii origins.</title>
        <authorList>
            <person name="Borneman A.R."/>
            <person name="Desany B.A."/>
            <person name="Riches D."/>
            <person name="Affourtit J.P."/>
            <person name="Forgan A.H."/>
            <person name="Pretorius I.S."/>
            <person name="Egholm M."/>
            <person name="Chambers P.J."/>
        </authorList>
    </citation>
    <scope>NUCLEOTIDE SEQUENCE [LARGE SCALE GENOMIC DNA]</scope>
    <source>
        <strain evidence="18 19">VIN7</strain>
    </source>
</reference>
<evidence type="ECO:0000256" key="9">
    <source>
        <dbReference type="ARBA" id="ARBA00022989"/>
    </source>
</evidence>
<keyword evidence="9 16" id="KW-1133">Transmembrane helix</keyword>
<evidence type="ECO:0000256" key="4">
    <source>
        <dbReference type="ARBA" id="ARBA00022692"/>
    </source>
</evidence>
<accession>H0GF81</accession>
<sequence length="260" mass="29692">MATKQAHKRLTKEYKLMVENPPPYILARPNEDNILEWHYIITGPADTPYKGGQYHGTLTFPSDYPYKPPAIRMITPNGRFKPNTRLCLSMSDYHPDTWNPGWSVSTILNGLLSFMTSDEATTGSITTSDHQKKTLARNSISYNTFQNVRFKLIFPEVVQENVETLEKRKLDEGDAANTGDETEDPFTKAAKEKVISLEEILDPEDRIRAEQALRQSENNSKKDGKEPNGSSSMVYIGIAIFFVFGWPFYEMKPLNELNFR</sequence>
<organism evidence="18 19">
    <name type="scientific">Saccharomyces cerevisiae x Saccharomyces kudriavzevii (strain VIN7)</name>
    <name type="common">Yeast</name>
    <dbReference type="NCBI Taxonomy" id="1095631"/>
    <lineage>
        <taxon>Eukaryota</taxon>
        <taxon>Fungi</taxon>
        <taxon>Dikarya</taxon>
        <taxon>Ascomycota</taxon>
        <taxon>Saccharomycotina</taxon>
        <taxon>Saccharomycetes</taxon>
        <taxon>Saccharomycetales</taxon>
        <taxon>Saccharomycetaceae</taxon>
        <taxon>Saccharomyces</taxon>
    </lineage>
</organism>
<dbReference type="CDD" id="cd23799">
    <property type="entry name" value="UBCc_UBE2J"/>
    <property type="match status" value="1"/>
</dbReference>
<name>H0GF81_SACCK</name>
<evidence type="ECO:0000256" key="12">
    <source>
        <dbReference type="ARBA" id="ARBA00041570"/>
    </source>
</evidence>
<evidence type="ECO:0000256" key="14">
    <source>
        <dbReference type="ARBA" id="ARBA00042191"/>
    </source>
</evidence>
<comment type="pathway">
    <text evidence="15">Protein modification.</text>
</comment>
<comment type="subcellular location">
    <subcellularLocation>
        <location evidence="1">Endoplasmic reticulum membrane</location>
    </subcellularLocation>
</comment>
<keyword evidence="5" id="KW-0547">Nucleotide-binding</keyword>
<dbReference type="PANTHER" id="PTHR24067">
    <property type="entry name" value="UBIQUITIN-CONJUGATING ENZYME E2"/>
    <property type="match status" value="1"/>
</dbReference>
<evidence type="ECO:0000256" key="15">
    <source>
        <dbReference type="ARBA" id="ARBA00043952"/>
    </source>
</evidence>
<dbReference type="InterPro" id="IPR000608">
    <property type="entry name" value="UBC"/>
</dbReference>